<organism evidence="1 2">
    <name type="scientific">Podospora pseudopauciseta</name>
    <dbReference type="NCBI Taxonomy" id="2093780"/>
    <lineage>
        <taxon>Eukaryota</taxon>
        <taxon>Fungi</taxon>
        <taxon>Dikarya</taxon>
        <taxon>Ascomycota</taxon>
        <taxon>Pezizomycotina</taxon>
        <taxon>Sordariomycetes</taxon>
        <taxon>Sordariomycetidae</taxon>
        <taxon>Sordariales</taxon>
        <taxon>Podosporaceae</taxon>
        <taxon>Podospora</taxon>
    </lineage>
</organism>
<sequence length="503" mass="56688">MTQIAELAPILEGVSLQLPPSTPPNTEYDFRQILTTTPTHRATSALFRRYTLLLSYLLASFPIPSESEDNIPSLTTLCTKSHPHHTAELELQVIQIEKRFDQLSTLITTSISFINGSTTTTHEIIWSPPPPCNSFPDAVKNSLRAQPVEVFNAQGEKLRVMIEFMNDLQEGDFKARYLKLWKEIDILQAIIEELLTVGEGTIEIARGEVGFAPDVLCWGLTDTEPSLGRCAAEEKGRRLKREVAAGMSEGRRNDEIVRVHTLFPDKKGERRYHRFTGWLVDQKTVITVGAAVYNHKEGFAQAVEIDVPGWERYRGTHCGVHWAFFMVGDKSFDMGVIRLDREVDGEGPLKHRNPPPYRGEKITVTVRGLLPDRSGHENDEVREGTTQVVCDMEENQRLMDHNVAVAPCSSGSPVMDQGGHVIGMHQGTGYNRDDQLVNKALTFDPSSNRPGAFKVAMDFLEDPLSCMDKVANLRVKPMRTEQMRNGLCRIQFRGWTKWYRGDI</sequence>
<dbReference type="SUPFAM" id="SSF50494">
    <property type="entry name" value="Trypsin-like serine proteases"/>
    <property type="match status" value="1"/>
</dbReference>
<proteinExistence type="predicted"/>
<dbReference type="EMBL" id="JAFFHB010000007">
    <property type="protein sequence ID" value="KAK4664515.1"/>
    <property type="molecule type" value="Genomic_DNA"/>
</dbReference>
<accession>A0ABR0H919</accession>
<dbReference type="RefSeq" id="XP_062764481.1">
    <property type="nucleotide sequence ID" value="XM_062913213.1"/>
</dbReference>
<comment type="caution">
    <text evidence="1">The sequence shown here is derived from an EMBL/GenBank/DDBJ whole genome shotgun (WGS) entry which is preliminary data.</text>
</comment>
<evidence type="ECO:0008006" key="3">
    <source>
        <dbReference type="Google" id="ProtNLM"/>
    </source>
</evidence>
<evidence type="ECO:0000313" key="2">
    <source>
        <dbReference type="Proteomes" id="UP001326199"/>
    </source>
</evidence>
<name>A0ABR0H919_9PEZI</name>
<gene>
    <name evidence="1" type="ORF">QC763_506240</name>
</gene>
<reference evidence="1 2" key="1">
    <citation type="journal article" date="2023" name="bioRxiv">
        <title>High-quality genome assemblies of four members of thePodospora anserinaspecies complex.</title>
        <authorList>
            <person name="Ament-Velasquez S.L."/>
            <person name="Vogan A.A."/>
            <person name="Wallerman O."/>
            <person name="Hartmann F."/>
            <person name="Gautier V."/>
            <person name="Silar P."/>
            <person name="Giraud T."/>
            <person name="Johannesson H."/>
        </authorList>
    </citation>
    <scope>NUCLEOTIDE SEQUENCE [LARGE SCALE GENOMIC DNA]</scope>
    <source>
        <strain evidence="1 2">CBS 411.78</strain>
    </source>
</reference>
<protein>
    <recommendedName>
        <fullName evidence="3">Serine protease</fullName>
    </recommendedName>
</protein>
<evidence type="ECO:0000313" key="1">
    <source>
        <dbReference type="EMBL" id="KAK4664515.1"/>
    </source>
</evidence>
<dbReference type="GeneID" id="87933556"/>
<dbReference type="InterPro" id="IPR009003">
    <property type="entry name" value="Peptidase_S1_PA"/>
</dbReference>
<dbReference type="Gene3D" id="2.40.10.10">
    <property type="entry name" value="Trypsin-like serine proteases"/>
    <property type="match status" value="2"/>
</dbReference>
<dbReference type="InterPro" id="IPR043504">
    <property type="entry name" value="Peptidase_S1_PA_chymotrypsin"/>
</dbReference>
<keyword evidence="2" id="KW-1185">Reference proteome</keyword>
<dbReference type="Proteomes" id="UP001326199">
    <property type="component" value="Unassembled WGS sequence"/>
</dbReference>
<dbReference type="Pfam" id="PF13365">
    <property type="entry name" value="Trypsin_2"/>
    <property type="match status" value="1"/>
</dbReference>